<dbReference type="KEGG" id="ngr:NAEGRDRAFT_64885"/>
<keyword evidence="2" id="KW-1185">Reference proteome</keyword>
<accession>D2V7Q1</accession>
<reference evidence="1 2" key="1">
    <citation type="journal article" date="2010" name="Cell">
        <title>The genome of Naegleria gruberi illuminates early eukaryotic versatility.</title>
        <authorList>
            <person name="Fritz-Laylin L.K."/>
            <person name="Prochnik S.E."/>
            <person name="Ginger M.L."/>
            <person name="Dacks J.B."/>
            <person name="Carpenter M.L."/>
            <person name="Field M.C."/>
            <person name="Kuo A."/>
            <person name="Paredez A."/>
            <person name="Chapman J."/>
            <person name="Pham J."/>
            <person name="Shu S."/>
            <person name="Neupane R."/>
            <person name="Cipriano M."/>
            <person name="Mancuso J."/>
            <person name="Tu H."/>
            <person name="Salamov A."/>
            <person name="Lindquist E."/>
            <person name="Shapiro H."/>
            <person name="Lucas S."/>
            <person name="Grigoriev I.V."/>
            <person name="Cande W.Z."/>
            <person name="Fulton C."/>
            <person name="Rokhsar D.S."/>
            <person name="Dawson S.C."/>
        </authorList>
    </citation>
    <scope>NUCLEOTIDE SEQUENCE [LARGE SCALE GENOMIC DNA]</scope>
    <source>
        <strain evidence="1 2">NEG-M</strain>
    </source>
</reference>
<sequence length="606" mass="70601">MNSSYFLFPSKNEQVWKEIINYCLSLIDLADSTDRGLIISYALKRFIQRDNRIKGIVAEKRENLIQMMIRLTRFPTNQTLLTNNHSLMVYWTLKLLNLSGAEKWDGLIEHKTTWEKIQGFYLKALVDTLPENLLDRHYTQTHIEPNEIVTEVFNLVNSCYLKNGDSVSCLFDDQLTCTGNILKKCTIVSMANTIMNRSEIEIDGLMLNSLARALKLKNDNNVCKLFSSKISSFFEQNPKQPISELYYSIIKLYKSKYSTFKDYCEIFDSNEQREFISNTIMDPFLDHYMEIRKGTDKTYLQNIVDGFEAFGKSSSVLDERMVTLLVDFGDNSLLYAYLHEGGYCQIYSVFETFASIIQNRGAELMNIMDGAMCNRLEKQLELSISSYNSDDGWFAVLCSALESGLFWNIIEKSRQLTEPTFTITEKFKQGYTLELVKKVRQEREGSTQDPSFYTLYCLWFLLMENIEKSNKVRRGKKTETYRALVNLSLIPRDYDCGNPRDSVFAFLLLAELEENVEENMSIILQNMDHIINSMYEQSHRSTSFLSFAISRLLENIERFLYHYSGRNELHSIRSNLKQALIYLPTYEHPKLLENIHNLLDDNEVDH</sequence>
<dbReference type="RefSeq" id="XP_002679655.1">
    <property type="nucleotide sequence ID" value="XM_002679609.1"/>
</dbReference>
<evidence type="ECO:0000313" key="2">
    <source>
        <dbReference type="Proteomes" id="UP000006671"/>
    </source>
</evidence>
<dbReference type="Proteomes" id="UP000006671">
    <property type="component" value="Unassembled WGS sequence"/>
</dbReference>
<name>D2V7Q1_NAEGR</name>
<evidence type="ECO:0000313" key="1">
    <source>
        <dbReference type="EMBL" id="EFC46911.1"/>
    </source>
</evidence>
<dbReference type="AlphaFoldDB" id="D2V7Q1"/>
<protein>
    <submittedName>
        <fullName evidence="1">Predicted protein</fullName>
    </submittedName>
</protein>
<gene>
    <name evidence="1" type="ORF">NAEGRDRAFT_64885</name>
</gene>
<dbReference type="InParanoid" id="D2V7Q1"/>
<organism evidence="2">
    <name type="scientific">Naegleria gruberi</name>
    <name type="common">Amoeba</name>
    <dbReference type="NCBI Taxonomy" id="5762"/>
    <lineage>
        <taxon>Eukaryota</taxon>
        <taxon>Discoba</taxon>
        <taxon>Heterolobosea</taxon>
        <taxon>Tetramitia</taxon>
        <taxon>Eutetramitia</taxon>
        <taxon>Vahlkampfiidae</taxon>
        <taxon>Naegleria</taxon>
    </lineage>
</organism>
<dbReference type="EMBL" id="GG738856">
    <property type="protein sequence ID" value="EFC46911.1"/>
    <property type="molecule type" value="Genomic_DNA"/>
</dbReference>
<proteinExistence type="predicted"/>
<dbReference type="VEuPathDB" id="AmoebaDB:NAEGRDRAFT_64885"/>
<dbReference type="GeneID" id="8860243"/>